<gene>
    <name evidence="1" type="ORF">SCALOS_LOCUS11106</name>
</gene>
<name>A0ACA9PMH4_9GLOM</name>
<sequence>SPEESFNFGQRNRSEDEVHRDWGQFNKRLDFIIEFKGKWDDDIDLCTTELIFHRGSEEEFRNMIWDLKYDKGEYTKEELIEVVKELNKGEDGEIIIKNNQVYWRRDFPEFKKRYLKDYPRCRELSDYKQEVLLENQNIDIQIEDTEEIIESSTSKRTYDESNESESSNK</sequence>
<comment type="caution">
    <text evidence="1">The sequence shown here is derived from an EMBL/GenBank/DDBJ whole genome shotgun (WGS) entry which is preliminary data.</text>
</comment>
<feature type="non-terminal residue" evidence="1">
    <location>
        <position position="1"/>
    </location>
</feature>
<protein>
    <submittedName>
        <fullName evidence="1">6117_t:CDS:1</fullName>
    </submittedName>
</protein>
<organism evidence="1 2">
    <name type="scientific">Scutellospora calospora</name>
    <dbReference type="NCBI Taxonomy" id="85575"/>
    <lineage>
        <taxon>Eukaryota</taxon>
        <taxon>Fungi</taxon>
        <taxon>Fungi incertae sedis</taxon>
        <taxon>Mucoromycota</taxon>
        <taxon>Glomeromycotina</taxon>
        <taxon>Glomeromycetes</taxon>
        <taxon>Diversisporales</taxon>
        <taxon>Gigasporaceae</taxon>
        <taxon>Scutellospora</taxon>
    </lineage>
</organism>
<keyword evidence="2" id="KW-1185">Reference proteome</keyword>
<feature type="non-terminal residue" evidence="1">
    <location>
        <position position="169"/>
    </location>
</feature>
<reference evidence="1" key="1">
    <citation type="submission" date="2021-06" db="EMBL/GenBank/DDBJ databases">
        <authorList>
            <person name="Kallberg Y."/>
            <person name="Tangrot J."/>
            <person name="Rosling A."/>
        </authorList>
    </citation>
    <scope>NUCLEOTIDE SEQUENCE</scope>
    <source>
        <strain evidence="1">AU212A</strain>
    </source>
</reference>
<dbReference type="Proteomes" id="UP000789860">
    <property type="component" value="Unassembled WGS sequence"/>
</dbReference>
<accession>A0ACA9PMH4</accession>
<evidence type="ECO:0000313" key="1">
    <source>
        <dbReference type="EMBL" id="CAG8717177.1"/>
    </source>
</evidence>
<dbReference type="EMBL" id="CAJVPM010045762">
    <property type="protein sequence ID" value="CAG8717177.1"/>
    <property type="molecule type" value="Genomic_DNA"/>
</dbReference>
<proteinExistence type="predicted"/>
<evidence type="ECO:0000313" key="2">
    <source>
        <dbReference type="Proteomes" id="UP000789860"/>
    </source>
</evidence>